<name>A0A8C4RZA0_ERPCA</name>
<dbReference type="AlphaFoldDB" id="A0A8C4RZA0"/>
<evidence type="ECO:0000256" key="6">
    <source>
        <dbReference type="ARBA" id="ARBA00022801"/>
    </source>
</evidence>
<dbReference type="GO" id="GO:0016787">
    <property type="term" value="F:hydrolase activity"/>
    <property type="evidence" value="ECO:0007669"/>
    <property type="project" value="UniProtKB-KW"/>
</dbReference>
<reference evidence="9" key="1">
    <citation type="submission" date="2021-06" db="EMBL/GenBank/DDBJ databases">
        <authorList>
            <consortium name="Wellcome Sanger Institute Data Sharing"/>
        </authorList>
    </citation>
    <scope>NUCLEOTIDE SEQUENCE [LARGE SCALE GENOMIC DNA]</scope>
</reference>
<evidence type="ECO:0000256" key="4">
    <source>
        <dbReference type="ARBA" id="ARBA00022722"/>
    </source>
</evidence>
<evidence type="ECO:0000313" key="9">
    <source>
        <dbReference type="Ensembl" id="ENSECRP00000008806.1"/>
    </source>
</evidence>
<keyword evidence="7" id="KW-0539">Nucleus</keyword>
<organism evidence="9 10">
    <name type="scientific">Erpetoichthys calabaricus</name>
    <name type="common">Rope fish</name>
    <name type="synonym">Calamoichthys calabaricus</name>
    <dbReference type="NCBI Taxonomy" id="27687"/>
    <lineage>
        <taxon>Eukaryota</taxon>
        <taxon>Metazoa</taxon>
        <taxon>Chordata</taxon>
        <taxon>Craniata</taxon>
        <taxon>Vertebrata</taxon>
        <taxon>Euteleostomi</taxon>
        <taxon>Actinopterygii</taxon>
        <taxon>Polypteriformes</taxon>
        <taxon>Polypteridae</taxon>
        <taxon>Erpetoichthys</taxon>
    </lineage>
</organism>
<protein>
    <submittedName>
        <fullName evidence="9">Protein ALP1-like</fullName>
    </submittedName>
</protein>
<keyword evidence="10" id="KW-1185">Reference proteome</keyword>
<comment type="cofactor">
    <cofactor evidence="1">
        <name>a divalent metal cation</name>
        <dbReference type="ChEBI" id="CHEBI:60240"/>
    </cofactor>
</comment>
<dbReference type="PANTHER" id="PTHR22930:SF269">
    <property type="entry name" value="NUCLEASE HARBI1-LIKE PROTEIN"/>
    <property type="match status" value="1"/>
</dbReference>
<dbReference type="GeneTree" id="ENSGT00940000164115"/>
<sequence length="426" mass="49130">MGELKKSSNFSNATIISELFKNLFEIYILFLPEHILADKKKTAALLLYLKRRRRRMIWVNPQNQRRKQEGDYYILMSQLHLDRDRHRAYFRMSAEQMEDLLCLIGPDITKMSTNYRAPIEPKQRLAVTLRYLGSGESFTSLALSYRLGISTVSACVEDTCKAIIKRMLQCHMSLPSEDEWKAISQNFGQKWNFPNCLGAIDVKRIHIKVPTHIGSQYFHYEKETSVFLLALVDADYRFRMINVSEFKGDEGLYASSLIGKGLENKSLNIPEDYVLPDQSYGDKLPFTIVGTAAFPLKTYLMRVYPGQSLSKEKRIFNYRLLRATDVAENAFGILTSRWRIFYGRIKLHPKKVEQLITAACILHNYVLNPSECEGWLYEGETTGGSLESVHNVGSNRANWNAVCIRKMFCQYFCSPEGSLPWQVKMV</sequence>
<proteinExistence type="inferred from homology"/>
<evidence type="ECO:0000313" key="10">
    <source>
        <dbReference type="Proteomes" id="UP000694620"/>
    </source>
</evidence>
<comment type="subcellular location">
    <subcellularLocation>
        <location evidence="2">Nucleus</location>
    </subcellularLocation>
</comment>
<reference evidence="9" key="3">
    <citation type="submission" date="2025-09" db="UniProtKB">
        <authorList>
            <consortium name="Ensembl"/>
        </authorList>
    </citation>
    <scope>IDENTIFICATION</scope>
</reference>
<dbReference type="Pfam" id="PF13359">
    <property type="entry name" value="DDE_Tnp_4"/>
    <property type="match status" value="1"/>
</dbReference>
<evidence type="ECO:0000259" key="8">
    <source>
        <dbReference type="Pfam" id="PF13359"/>
    </source>
</evidence>
<gene>
    <name evidence="9" type="primary">LOC114650004</name>
</gene>
<feature type="domain" description="DDE Tnp4" evidence="8">
    <location>
        <begin position="200"/>
        <end position="364"/>
    </location>
</feature>
<evidence type="ECO:0000256" key="5">
    <source>
        <dbReference type="ARBA" id="ARBA00022723"/>
    </source>
</evidence>
<accession>A0A8C4RZA0</accession>
<keyword evidence="6" id="KW-0378">Hydrolase</keyword>
<comment type="similarity">
    <text evidence="3">Belongs to the HARBI1 family.</text>
</comment>
<dbReference type="InterPro" id="IPR027806">
    <property type="entry name" value="HARBI1_dom"/>
</dbReference>
<evidence type="ECO:0000256" key="2">
    <source>
        <dbReference type="ARBA" id="ARBA00004123"/>
    </source>
</evidence>
<evidence type="ECO:0000256" key="1">
    <source>
        <dbReference type="ARBA" id="ARBA00001968"/>
    </source>
</evidence>
<keyword evidence="5" id="KW-0479">Metal-binding</keyword>
<evidence type="ECO:0000256" key="3">
    <source>
        <dbReference type="ARBA" id="ARBA00006958"/>
    </source>
</evidence>
<dbReference type="InterPro" id="IPR045249">
    <property type="entry name" value="HARBI1-like"/>
</dbReference>
<dbReference type="Ensembl" id="ENSECRT00000008953.1">
    <property type="protein sequence ID" value="ENSECRP00000008806.1"/>
    <property type="gene ID" value="ENSECRG00000005913.1"/>
</dbReference>
<dbReference type="PANTHER" id="PTHR22930">
    <property type="match status" value="1"/>
</dbReference>
<keyword evidence="4" id="KW-0540">Nuclease</keyword>
<reference evidence="9" key="2">
    <citation type="submission" date="2025-08" db="UniProtKB">
        <authorList>
            <consortium name="Ensembl"/>
        </authorList>
    </citation>
    <scope>IDENTIFICATION</scope>
</reference>
<evidence type="ECO:0000256" key="7">
    <source>
        <dbReference type="ARBA" id="ARBA00023242"/>
    </source>
</evidence>
<dbReference type="GO" id="GO:0004518">
    <property type="term" value="F:nuclease activity"/>
    <property type="evidence" value="ECO:0007669"/>
    <property type="project" value="UniProtKB-KW"/>
</dbReference>
<dbReference type="GO" id="GO:0005634">
    <property type="term" value="C:nucleus"/>
    <property type="evidence" value="ECO:0007669"/>
    <property type="project" value="UniProtKB-SubCell"/>
</dbReference>
<dbReference type="GO" id="GO:0046872">
    <property type="term" value="F:metal ion binding"/>
    <property type="evidence" value="ECO:0007669"/>
    <property type="project" value="UniProtKB-KW"/>
</dbReference>
<dbReference type="Proteomes" id="UP000694620">
    <property type="component" value="Chromosome 4"/>
</dbReference>